<proteinExistence type="predicted"/>
<dbReference type="InterPro" id="IPR046551">
    <property type="entry name" value="DUF6705"/>
</dbReference>
<dbReference type="Proteomes" id="UP000256491">
    <property type="component" value="Unassembled WGS sequence"/>
</dbReference>
<dbReference type="RefSeq" id="WP_115919732.1">
    <property type="nucleotide sequence ID" value="NZ_BJYH01000049.1"/>
</dbReference>
<dbReference type="Pfam" id="PF20448">
    <property type="entry name" value="DUF6705"/>
    <property type="match status" value="1"/>
</dbReference>
<gene>
    <name evidence="2" type="ORF">DRF57_16715</name>
</gene>
<protein>
    <recommendedName>
        <fullName evidence="1">DUF6705 domain-containing protein</fullName>
    </recommendedName>
</protein>
<evidence type="ECO:0000259" key="1">
    <source>
        <dbReference type="Pfam" id="PF20448"/>
    </source>
</evidence>
<feature type="domain" description="DUF6705" evidence="1">
    <location>
        <begin position="1"/>
        <end position="185"/>
    </location>
</feature>
<dbReference type="EMBL" id="QNUF01000022">
    <property type="protein sequence ID" value="REC73547.1"/>
    <property type="molecule type" value="Genomic_DNA"/>
</dbReference>
<comment type="caution">
    <text evidence="2">The sequence shown here is derived from an EMBL/GenBank/DDBJ whole genome shotgun (WGS) entry which is preliminary data.</text>
</comment>
<organism evidence="2 3">
    <name type="scientific">Chryseobacterium rhizosphaerae</name>
    <dbReference type="NCBI Taxonomy" id="395937"/>
    <lineage>
        <taxon>Bacteria</taxon>
        <taxon>Pseudomonadati</taxon>
        <taxon>Bacteroidota</taxon>
        <taxon>Flavobacteriia</taxon>
        <taxon>Flavobacteriales</taxon>
        <taxon>Weeksellaceae</taxon>
        <taxon>Chryseobacterium group</taxon>
        <taxon>Chryseobacterium</taxon>
    </lineage>
</organism>
<evidence type="ECO:0000313" key="2">
    <source>
        <dbReference type="EMBL" id="REC73547.1"/>
    </source>
</evidence>
<accession>A0ABX9IIY6</accession>
<sequence length="185" mass="21519">MKNLFLFIFFNVSIFFKAQQIYSLRPSEIDLPENSYQKDTNNELPYYEGIWKGTWNNKIIYVTLKKLSNKYDNNFKHYKDYLIGKFKVLDNNGNILFDNTSLTDDNAKINGVSFRKYGDKYSLIYVDPDLCNTSGGIAINFTDSSKTQLNWKLTLGSNMITTDCQYYNTTPFPQALPKEIVLTKQ</sequence>
<evidence type="ECO:0000313" key="3">
    <source>
        <dbReference type="Proteomes" id="UP000256491"/>
    </source>
</evidence>
<reference evidence="2 3" key="1">
    <citation type="journal article" date="2010" name="Syst. Appl. Microbiol.">
        <title>Four new species of Chryseobacterium from the rhizosphere of coastal sand dune plants, Chryseobacterium elymi sp. nov., Chryseobacterium hagamense sp. nov., Chryseobacterium lathyri sp. nov. and Chryseobacterium rhizosphaerae sp. nov.</title>
        <authorList>
            <person name="Cho S.H."/>
            <person name="Lee K.S."/>
            <person name="Shin D.S."/>
            <person name="Han J.H."/>
            <person name="Park K.S."/>
            <person name="Lee C.H."/>
            <person name="Park K.H."/>
            <person name="Kim S.B."/>
        </authorList>
    </citation>
    <scope>NUCLEOTIDE SEQUENCE [LARGE SCALE GENOMIC DNA]</scope>
    <source>
        <strain evidence="2 3">KCTC 22548</strain>
    </source>
</reference>
<keyword evidence="3" id="KW-1185">Reference proteome</keyword>
<name>A0ABX9IIY6_9FLAO</name>